<sequence>MKSVVIEDDNEESSNIQPGFITLKIRVQTEIYTNITDIKIDPQIPFDIFCNKVKENIFSQIFEKQFLDSIKFLKKNQEISKHEKRNLEQLGFQNNDILDVRLQLKGGRIN</sequence>
<dbReference type="EMBL" id="CAJJDN010000002">
    <property type="protein sequence ID" value="CAD8047623.1"/>
    <property type="molecule type" value="Genomic_DNA"/>
</dbReference>
<protein>
    <submittedName>
        <fullName evidence="1">Uncharacterized protein</fullName>
    </submittedName>
</protein>
<dbReference type="AlphaFoldDB" id="A0A8S1JY99"/>
<keyword evidence="2" id="KW-1185">Reference proteome</keyword>
<name>A0A8S1JY99_9CILI</name>
<evidence type="ECO:0000313" key="2">
    <source>
        <dbReference type="Proteomes" id="UP000692954"/>
    </source>
</evidence>
<dbReference type="OrthoDB" id="309101at2759"/>
<evidence type="ECO:0000313" key="1">
    <source>
        <dbReference type="EMBL" id="CAD8047623.1"/>
    </source>
</evidence>
<comment type="caution">
    <text evidence="1">The sequence shown here is derived from an EMBL/GenBank/DDBJ whole genome shotgun (WGS) entry which is preliminary data.</text>
</comment>
<accession>A0A8S1JY99</accession>
<gene>
    <name evidence="1" type="ORF">PSON_ATCC_30995.1.T0020526</name>
</gene>
<reference evidence="1" key="1">
    <citation type="submission" date="2021-01" db="EMBL/GenBank/DDBJ databases">
        <authorList>
            <consortium name="Genoscope - CEA"/>
            <person name="William W."/>
        </authorList>
    </citation>
    <scope>NUCLEOTIDE SEQUENCE</scope>
</reference>
<organism evidence="1 2">
    <name type="scientific">Paramecium sonneborni</name>
    <dbReference type="NCBI Taxonomy" id="65129"/>
    <lineage>
        <taxon>Eukaryota</taxon>
        <taxon>Sar</taxon>
        <taxon>Alveolata</taxon>
        <taxon>Ciliophora</taxon>
        <taxon>Intramacronucleata</taxon>
        <taxon>Oligohymenophorea</taxon>
        <taxon>Peniculida</taxon>
        <taxon>Parameciidae</taxon>
        <taxon>Paramecium</taxon>
    </lineage>
</organism>
<proteinExistence type="predicted"/>
<dbReference type="Proteomes" id="UP000692954">
    <property type="component" value="Unassembled WGS sequence"/>
</dbReference>